<accession>A0A514CSX5</accession>
<proteinExistence type="predicted"/>
<sequence>MDIKKLREKEQRLERLTNWVDAFTSYCDKDANEWPVKAWLDTYQMANVDTLVATREQSQAVGFMASVVHSRATQWGLTLSVGAAMTIVSVSQTPGIAVMLLAVIKHHAVCNVGQDFITAEFIFNVMPNAPTPNNLAIAWDAQKTKDGNLLDQLGPDDFIMTAEETKQLDDLFGESP</sequence>
<name>A0A514CSX5_9CAUD</name>
<evidence type="ECO:0000313" key="1">
    <source>
        <dbReference type="EMBL" id="QDH83564.1"/>
    </source>
</evidence>
<dbReference type="GeneID" id="56136039"/>
<organism evidence="1 2">
    <name type="scientific">Achromobacter phage Motura</name>
    <dbReference type="NCBI Taxonomy" id="2591403"/>
    <lineage>
        <taxon>Viruses</taxon>
        <taxon>Duplodnaviria</taxon>
        <taxon>Heunggongvirae</taxon>
        <taxon>Uroviricota</taxon>
        <taxon>Caudoviricetes</taxon>
        <taxon>Moturavirus</taxon>
        <taxon>Moturavirus motura</taxon>
    </lineage>
</organism>
<keyword evidence="2" id="KW-1185">Reference proteome</keyword>
<dbReference type="Proteomes" id="UP000320799">
    <property type="component" value="Segment"/>
</dbReference>
<dbReference type="KEGG" id="vg:56136039"/>
<dbReference type="EMBL" id="MN094788">
    <property type="protein sequence ID" value="QDH83564.1"/>
    <property type="molecule type" value="Genomic_DNA"/>
</dbReference>
<protein>
    <submittedName>
        <fullName evidence="1">Uncharacterized protein</fullName>
    </submittedName>
</protein>
<dbReference type="RefSeq" id="YP_009903763.1">
    <property type="nucleotide sequence ID" value="NC_049849.1"/>
</dbReference>
<evidence type="ECO:0000313" key="2">
    <source>
        <dbReference type="Proteomes" id="UP000320799"/>
    </source>
</evidence>
<reference evidence="1 2" key="1">
    <citation type="submission" date="2019-06" db="EMBL/GenBank/DDBJ databases">
        <authorList>
            <person name="Kincaid V.D."/>
            <person name="Fuller A."/>
            <person name="Hodges K."/>
            <person name="Bansal M."/>
            <person name="Essig J."/>
            <person name="Johnson A."/>
        </authorList>
    </citation>
    <scope>NUCLEOTIDE SEQUENCE [LARGE SCALE GENOMIC DNA]</scope>
</reference>